<evidence type="ECO:0000313" key="1">
    <source>
        <dbReference type="EMBL" id="MDP9903159.1"/>
    </source>
</evidence>
<name>A0AAW8DDB3_9MICC</name>
<sequence length="196" mass="22147">MPDETANAQRFSELKDRLIAVTGSPGLTSFHDGKVHVTLDEWERLIGSIEEARNELQSRELHHFEEEQISANAQATLDEARRLCGGVEYRGPGKHETWDAYHEGRSALADEVEQVLDRADPPRAATYERINTALNRAADEVLETTCDDGDEHLRDAVNLVVNAGIYFLEHPDDSLEDAVRENYDDESAKELLDYLR</sequence>
<gene>
    <name evidence="1" type="ORF">J2S90_000099</name>
    <name evidence="2" type="ORF">J2S93_001604</name>
</gene>
<dbReference type="AlphaFoldDB" id="A0AAW8DDB3"/>
<protein>
    <submittedName>
        <fullName evidence="1">ElaB/YqjD/DUF883 family membrane-anchored ribosome-binding protein</fullName>
    </submittedName>
</protein>
<dbReference type="EMBL" id="JAUSRG010000001">
    <property type="protein sequence ID" value="MDP9903159.1"/>
    <property type="molecule type" value="Genomic_DNA"/>
</dbReference>
<evidence type="ECO:0000313" key="3">
    <source>
        <dbReference type="Proteomes" id="UP001230951"/>
    </source>
</evidence>
<dbReference type="Proteomes" id="UP001230951">
    <property type="component" value="Unassembled WGS sequence"/>
</dbReference>
<evidence type="ECO:0000313" key="2">
    <source>
        <dbReference type="EMBL" id="MDQ0180188.1"/>
    </source>
</evidence>
<accession>A0AAW8DDB3</accession>
<proteinExistence type="predicted"/>
<reference evidence="1 3" key="1">
    <citation type="submission" date="2023-07" db="EMBL/GenBank/DDBJ databases">
        <title>Sorghum-associated microbial communities from plants grown in Nebraska, USA.</title>
        <authorList>
            <person name="Schachtman D."/>
        </authorList>
    </citation>
    <scope>NUCLEOTIDE SEQUENCE</scope>
    <source>
        <strain evidence="1">DS1006</strain>
        <strain evidence="2 3">DS1016</strain>
    </source>
</reference>
<keyword evidence="3" id="KW-1185">Reference proteome</keyword>
<dbReference type="Proteomes" id="UP001242995">
    <property type="component" value="Unassembled WGS sequence"/>
</dbReference>
<dbReference type="EMBL" id="JAUSTF010000002">
    <property type="protein sequence ID" value="MDQ0180188.1"/>
    <property type="molecule type" value="Genomic_DNA"/>
</dbReference>
<comment type="caution">
    <text evidence="1">The sequence shown here is derived from an EMBL/GenBank/DDBJ whole genome shotgun (WGS) entry which is preliminary data.</text>
</comment>
<evidence type="ECO:0000313" key="4">
    <source>
        <dbReference type="Proteomes" id="UP001242995"/>
    </source>
</evidence>
<organism evidence="1 4">
    <name type="scientific">Arthrobacter bambusae</name>
    <dbReference type="NCBI Taxonomy" id="1338426"/>
    <lineage>
        <taxon>Bacteria</taxon>
        <taxon>Bacillati</taxon>
        <taxon>Actinomycetota</taxon>
        <taxon>Actinomycetes</taxon>
        <taxon>Micrococcales</taxon>
        <taxon>Micrococcaceae</taxon>
        <taxon>Arthrobacter</taxon>
    </lineage>
</organism>
<dbReference type="RefSeq" id="WP_306958783.1">
    <property type="nucleotide sequence ID" value="NZ_JAUSRG010000001.1"/>
</dbReference>